<evidence type="ECO:0000313" key="8">
    <source>
        <dbReference type="Ensembl" id="ENSORLP00000018029.2"/>
    </source>
</evidence>
<dbReference type="Ensembl" id="ENSORLT00000018030.2">
    <property type="protein sequence ID" value="ENSORLP00000018029.2"/>
    <property type="gene ID" value="ENSORLG00000014384.2"/>
</dbReference>
<evidence type="ECO:0000256" key="1">
    <source>
        <dbReference type="ARBA" id="ARBA00004496"/>
    </source>
</evidence>
<dbReference type="GO" id="GO:0005737">
    <property type="term" value="C:cytoplasm"/>
    <property type="evidence" value="ECO:0007669"/>
    <property type="project" value="UniProtKB-SubCell"/>
</dbReference>
<dbReference type="GeneTree" id="ENSGT00940000159667"/>
<dbReference type="PROSITE" id="PS50190">
    <property type="entry name" value="SEC7"/>
    <property type="match status" value="1"/>
</dbReference>
<dbReference type="Gene3D" id="2.30.29.30">
    <property type="entry name" value="Pleckstrin-homology domain (PH domain)/Phosphotyrosine-binding domain (PTB)"/>
    <property type="match status" value="1"/>
</dbReference>
<accession>H2MHC4</accession>
<dbReference type="InterPro" id="IPR000904">
    <property type="entry name" value="Sec7_dom"/>
</dbReference>
<dbReference type="CDD" id="cd00171">
    <property type="entry name" value="Sec7"/>
    <property type="match status" value="1"/>
</dbReference>
<dbReference type="FunFam" id="2.30.29.30:FF:000004">
    <property type="entry name" value="IQ motif and SEC7 domain-containing protein 1"/>
    <property type="match status" value="1"/>
</dbReference>
<feature type="compositionally biased region" description="Basic residues" evidence="6">
    <location>
        <begin position="1043"/>
        <end position="1058"/>
    </location>
</feature>
<feature type="region of interest" description="Disordered" evidence="6">
    <location>
        <begin position="1"/>
        <end position="54"/>
    </location>
</feature>
<dbReference type="FunFam" id="1.10.220.20:FF:000001">
    <property type="entry name" value="IQ motif and SEC7 domain-containing protein 1"/>
    <property type="match status" value="1"/>
</dbReference>
<feature type="compositionally biased region" description="Polar residues" evidence="6">
    <location>
        <begin position="357"/>
        <end position="383"/>
    </location>
</feature>
<feature type="compositionally biased region" description="Low complexity" evidence="6">
    <location>
        <begin position="407"/>
        <end position="423"/>
    </location>
</feature>
<dbReference type="PANTHER" id="PTHR10663:SF314">
    <property type="entry name" value="IQ MOTIF AND SEC7 DOMAIN-CONTAINING PROTEIN 2"/>
    <property type="match status" value="1"/>
</dbReference>
<feature type="compositionally biased region" description="Polar residues" evidence="6">
    <location>
        <begin position="38"/>
        <end position="54"/>
    </location>
</feature>
<sequence>PEHRRRVEGESQGQEAGAHKDSSFGQTAYHRGAERYGDSSSSAPIGSRTPTSSSATLAWALRTRHQPASLALRKQEEEENKRCKALSDSYELSTDLQDKKVEMLERKYGGSFVSRRAAKTIQTAFRQYRMNKNFERLRSSASESRMTRRIILSNMRLQYSFDERQPQQQATQTNFTHSVAIGPPHSPDPDRPGDYTHLEDSFSKQVKSLADSIDDALTCRAGCLGERGRGAGGGLSMHGDSTATSYSDVTLYMDDGMPSSPLSLDRAPSSTDTEYWGPGGGVGGREDSRDTEGGGSSNSRRSTPCTECRDYRQRGAHLPLLTIEPPSDSSVDMSDRSDRGSLSRQLVYEQEPGVGSGSPQGTLKHSPNTGTRPSSTTAAQGQTRVPGRPLPTHIPHQQPCCSDGDNDSLNSTTNSNETVNCSSGSSSQDSLREPLPPLGKQTYQRESRHSWDSPPFNSDVVQRRQYRIGLNLFNKKPEKGIQYLIERGFVSDTPVGIARFILERKGLSRQMIGEFLGNRQKQFNKDVLDCVLDEMDFSGMDIDDALRKFQAQIRVQGEAQKVERLIEAFSQRYCVCNPTLVRQFQNPDTIFILAFAIILLNTDMYSPNVKAERKMKLEDFIKNLRGVDNGQDIPRDLLVGIYQRIQKWELRTNDDHVSQVQAVERVIVGKKPVSSVMCVLSLPHRRLVCCCQLYEVPDPNRPQRTGVHQREVFLFNDLLVVTKIFQKKKTSVTYSFRQSFPLVEMQVHMFQNSYYPHGIRLTSASLGGERKVLIVFMAPSQQDRTRFVSDLRESIAEVQEMEKYRVESELEKQKGVMRPGLLTGSMVGGGAGVKSDVVNGTLGRTSFDDNCSVGEGLKRTALSSSLRDLSETGEKFSPHKMGRKHTTAGTGVGGVSNSVERTGAGSGSGGNSSTNNSGSFLGSLFGSKRAKPPGPLIPPGPLYPAPVPPPNTGGPPPLSPSSLCQLEGGSSKIQALHAQFCHVGNVQPPPPYYHHHRYHVQAVHPPLQGVPPLTLQRGSLPCRPQGSGGPGIKPPLTLSLSHPHPHAHSQTHPGHARTPHPVSHSTHQAHFIFGTLPHNLPSASVSAHHAASAAPYLPQYPPLSSIPPPPPHSPLPPPSSPLTPLTPLSPLPPQHPGQPQQGPPATGAGATGTGGSSKSKPINRISTVV</sequence>
<feature type="compositionally biased region" description="Low complexity" evidence="6">
    <location>
        <begin position="911"/>
        <end position="927"/>
    </location>
</feature>
<keyword evidence="9" id="KW-1185">Reference proteome</keyword>
<evidence type="ECO:0000256" key="2">
    <source>
        <dbReference type="ARBA" id="ARBA00006248"/>
    </source>
</evidence>
<feature type="region of interest" description="Disordered" evidence="6">
    <location>
        <begin position="864"/>
        <end position="962"/>
    </location>
</feature>
<reference evidence="8 9" key="1">
    <citation type="journal article" date="2007" name="Nature">
        <title>The medaka draft genome and insights into vertebrate genome evolution.</title>
        <authorList>
            <person name="Kasahara M."/>
            <person name="Naruse K."/>
            <person name="Sasaki S."/>
            <person name="Nakatani Y."/>
            <person name="Qu W."/>
            <person name="Ahsan B."/>
            <person name="Yamada T."/>
            <person name="Nagayasu Y."/>
            <person name="Doi K."/>
            <person name="Kasai Y."/>
            <person name="Jindo T."/>
            <person name="Kobayashi D."/>
            <person name="Shimada A."/>
            <person name="Toyoda A."/>
            <person name="Kuroki Y."/>
            <person name="Fujiyama A."/>
            <person name="Sasaki T."/>
            <person name="Shimizu A."/>
            <person name="Asakawa S."/>
            <person name="Shimizu N."/>
            <person name="Hashimoto S."/>
            <person name="Yang J."/>
            <person name="Lee Y."/>
            <person name="Matsushima K."/>
            <person name="Sugano S."/>
            <person name="Sakaizumi M."/>
            <person name="Narita T."/>
            <person name="Ohishi K."/>
            <person name="Haga S."/>
            <person name="Ohta F."/>
            <person name="Nomoto H."/>
            <person name="Nogata K."/>
            <person name="Morishita T."/>
            <person name="Endo T."/>
            <person name="Shin-I T."/>
            <person name="Takeda H."/>
            <person name="Morishita S."/>
            <person name="Kohara Y."/>
        </authorList>
    </citation>
    <scope>NUCLEOTIDE SEQUENCE [LARGE SCALE GENOMIC DNA]</scope>
    <source>
        <strain evidence="8 9">Hd-rR</strain>
    </source>
</reference>
<dbReference type="InterPro" id="IPR011993">
    <property type="entry name" value="PH-like_dom_sf"/>
</dbReference>
<comment type="subcellular location">
    <subcellularLocation>
        <location evidence="1">Cytoplasm</location>
    </subcellularLocation>
</comment>
<proteinExistence type="inferred from homology"/>
<evidence type="ECO:0000256" key="3">
    <source>
        <dbReference type="ARBA" id="ARBA00022490"/>
    </source>
</evidence>
<dbReference type="InterPro" id="IPR001849">
    <property type="entry name" value="PH_domain"/>
</dbReference>
<dbReference type="Bgee" id="ENSORLG00000014384">
    <property type="expression patterns" value="Expressed in brain and 11 other cell types or tissues"/>
</dbReference>
<feature type="compositionally biased region" description="Pro residues" evidence="6">
    <location>
        <begin position="1127"/>
        <end position="1136"/>
    </location>
</feature>
<reference evidence="8" key="3">
    <citation type="submission" date="2025-09" db="UniProtKB">
        <authorList>
            <consortium name="Ensembl"/>
        </authorList>
    </citation>
    <scope>IDENTIFICATION</scope>
    <source>
        <strain evidence="8">Hd-rR</strain>
    </source>
</reference>
<dbReference type="GO" id="GO:0005085">
    <property type="term" value="F:guanyl-nucleotide exchange factor activity"/>
    <property type="evidence" value="ECO:0007669"/>
    <property type="project" value="InterPro"/>
</dbReference>
<evidence type="ECO:0000256" key="6">
    <source>
        <dbReference type="SAM" id="MobiDB-lite"/>
    </source>
</evidence>
<evidence type="ECO:0000259" key="7">
    <source>
        <dbReference type="PROSITE" id="PS50190"/>
    </source>
</evidence>
<feature type="region of interest" description="Disordered" evidence="6">
    <location>
        <begin position="1102"/>
        <end position="1169"/>
    </location>
</feature>
<feature type="compositionally biased region" description="Pro residues" evidence="6">
    <location>
        <begin position="932"/>
        <end position="959"/>
    </location>
</feature>
<feature type="compositionally biased region" description="Polar residues" evidence="6">
    <location>
        <begin position="166"/>
        <end position="177"/>
    </location>
</feature>
<feature type="region of interest" description="Disordered" evidence="6">
    <location>
        <begin position="163"/>
        <end position="198"/>
    </location>
</feature>
<dbReference type="Gene3D" id="1.10.220.20">
    <property type="match status" value="1"/>
</dbReference>
<feature type="region of interest" description="Disordered" evidence="6">
    <location>
        <begin position="1019"/>
        <end position="1066"/>
    </location>
</feature>
<name>H2MHC4_ORYLA</name>
<feature type="compositionally biased region" description="Low complexity" evidence="6">
    <location>
        <begin position="1137"/>
        <end position="1148"/>
    </location>
</feature>
<dbReference type="InterPro" id="IPR023394">
    <property type="entry name" value="Sec7_C_sf"/>
</dbReference>
<dbReference type="PANTHER" id="PTHR10663">
    <property type="entry name" value="GUANYL-NUCLEOTIDE EXCHANGE FACTOR"/>
    <property type="match status" value="1"/>
</dbReference>
<dbReference type="InterPro" id="IPR035999">
    <property type="entry name" value="Sec7_dom_sf"/>
</dbReference>
<dbReference type="SMART" id="SM00233">
    <property type="entry name" value="PH"/>
    <property type="match status" value="1"/>
</dbReference>
<dbReference type="AlphaFoldDB" id="H2MHC4"/>
<evidence type="ECO:0000256" key="4">
    <source>
        <dbReference type="ARBA" id="ARBA00022553"/>
    </source>
</evidence>
<dbReference type="SMART" id="SM00222">
    <property type="entry name" value="Sec7"/>
    <property type="match status" value="1"/>
</dbReference>
<dbReference type="HOGENOM" id="CLU_004328_0_1_1"/>
<feature type="compositionally biased region" description="Basic and acidic residues" evidence="6">
    <location>
        <begin position="187"/>
        <end position="198"/>
    </location>
</feature>
<feature type="domain" description="SEC7" evidence="7">
    <location>
        <begin position="455"/>
        <end position="648"/>
    </location>
</feature>
<comment type="similarity">
    <text evidence="2">Belongs to the BRAG family.</text>
</comment>
<feature type="compositionally biased region" description="Pro residues" evidence="6">
    <location>
        <begin position="1102"/>
        <end position="1121"/>
    </location>
</feature>
<feature type="region of interest" description="Disordered" evidence="6">
    <location>
        <begin position="257"/>
        <end position="457"/>
    </location>
</feature>
<dbReference type="InterPro" id="IPR033742">
    <property type="entry name" value="IQSEC_PH"/>
</dbReference>
<evidence type="ECO:0000313" key="9">
    <source>
        <dbReference type="Proteomes" id="UP000001038"/>
    </source>
</evidence>
<dbReference type="CDD" id="cd13318">
    <property type="entry name" value="PH_IQSEC"/>
    <property type="match status" value="1"/>
</dbReference>
<dbReference type="Pfam" id="PF16453">
    <property type="entry name" value="IQ_SEC7_PH"/>
    <property type="match status" value="1"/>
</dbReference>
<keyword evidence="5" id="KW-0175">Coiled coil</keyword>
<dbReference type="Gene3D" id="1.10.1000.11">
    <property type="entry name" value="Arf Nucleotide-binding Site Opener,domain 2"/>
    <property type="match status" value="1"/>
</dbReference>
<dbReference type="FunFam" id="1.10.1000.11:FF:000001">
    <property type="entry name" value="IQ motif and SEC7 domain-containing protein 1"/>
    <property type="match status" value="1"/>
</dbReference>
<dbReference type="Pfam" id="PF01369">
    <property type="entry name" value="Sec7"/>
    <property type="match status" value="1"/>
</dbReference>
<dbReference type="GO" id="GO:0032012">
    <property type="term" value="P:regulation of ARF protein signal transduction"/>
    <property type="evidence" value="ECO:0007669"/>
    <property type="project" value="InterPro"/>
</dbReference>
<dbReference type="PROSITE" id="PS50096">
    <property type="entry name" value="IQ"/>
    <property type="match status" value="1"/>
</dbReference>
<protein>
    <submittedName>
        <fullName evidence="8">IQ motif and Sec7 domain ArfGEF 2</fullName>
    </submittedName>
</protein>
<keyword evidence="3" id="KW-0963">Cytoplasm</keyword>
<dbReference type="SUPFAM" id="SSF50729">
    <property type="entry name" value="PH domain-like"/>
    <property type="match status" value="1"/>
</dbReference>
<evidence type="ECO:0000256" key="5">
    <source>
        <dbReference type="ARBA" id="ARBA00023054"/>
    </source>
</evidence>
<dbReference type="eggNOG" id="KOG0931">
    <property type="taxonomic scope" value="Eukaryota"/>
</dbReference>
<reference evidence="8" key="2">
    <citation type="submission" date="2025-08" db="UniProtKB">
        <authorList>
            <consortium name="Ensembl"/>
        </authorList>
    </citation>
    <scope>IDENTIFICATION</scope>
    <source>
        <strain evidence="8">Hd-rR</strain>
    </source>
</reference>
<organism evidence="8 9">
    <name type="scientific">Oryzias latipes</name>
    <name type="common">Japanese rice fish</name>
    <name type="synonym">Japanese killifish</name>
    <dbReference type="NCBI Taxonomy" id="8090"/>
    <lineage>
        <taxon>Eukaryota</taxon>
        <taxon>Metazoa</taxon>
        <taxon>Chordata</taxon>
        <taxon>Craniata</taxon>
        <taxon>Vertebrata</taxon>
        <taxon>Euteleostomi</taxon>
        <taxon>Actinopterygii</taxon>
        <taxon>Neopterygii</taxon>
        <taxon>Teleostei</taxon>
        <taxon>Neoteleostei</taxon>
        <taxon>Acanthomorphata</taxon>
        <taxon>Ovalentaria</taxon>
        <taxon>Atherinomorphae</taxon>
        <taxon>Beloniformes</taxon>
        <taxon>Adrianichthyidae</taxon>
        <taxon>Oryziinae</taxon>
        <taxon>Oryzias</taxon>
    </lineage>
</organism>
<feature type="compositionally biased region" description="Basic and acidic residues" evidence="6">
    <location>
        <begin position="868"/>
        <end position="877"/>
    </location>
</feature>
<keyword evidence="4" id="KW-0597">Phosphoprotein</keyword>
<dbReference type="SUPFAM" id="SSF48425">
    <property type="entry name" value="Sec7 domain"/>
    <property type="match status" value="1"/>
</dbReference>
<gene>
    <name evidence="8" type="primary">IQSEC2</name>
    <name evidence="8" type="synonym">iqsec2b</name>
</gene>
<dbReference type="Proteomes" id="UP000001038">
    <property type="component" value="Chromosome 7"/>
</dbReference>